<name>D0A747_TRYB9</name>
<dbReference type="KEGG" id="tbg:TbgDal_XI6160"/>
<dbReference type="AlphaFoldDB" id="D0A747"/>
<dbReference type="RefSeq" id="XP_011779762.1">
    <property type="nucleotide sequence ID" value="XM_011781460.1"/>
</dbReference>
<reference evidence="2" key="1">
    <citation type="journal article" date="2010" name="PLoS Negl. Trop. Dis.">
        <title>The genome sequence of Trypanosoma brucei gambiense, causative agent of chronic human african trypanosomiasis.</title>
        <authorList>
            <person name="Jackson A.P."/>
            <person name="Sanders M."/>
            <person name="Berry A."/>
            <person name="McQuillan J."/>
            <person name="Aslett M.A."/>
            <person name="Quail M.A."/>
            <person name="Chukualim B."/>
            <person name="Capewell P."/>
            <person name="MacLeod A."/>
            <person name="Melville S.E."/>
            <person name="Gibson W."/>
            <person name="Barry J.D."/>
            <person name="Berriman M."/>
            <person name="Hertz-Fowler C."/>
        </authorList>
    </citation>
    <scope>NUCLEOTIDE SEQUENCE [LARGE SCALE GENOMIC DNA]</scope>
    <source>
        <strain evidence="2">MHOM/CI/86/DAL972</strain>
    </source>
</reference>
<gene>
    <name evidence="1" type="ORF">TbgDal_XI6160</name>
</gene>
<organism evidence="1 2">
    <name type="scientific">Trypanosoma brucei gambiense (strain MHOM/CI/86/DAL972)</name>
    <dbReference type="NCBI Taxonomy" id="679716"/>
    <lineage>
        <taxon>Eukaryota</taxon>
        <taxon>Discoba</taxon>
        <taxon>Euglenozoa</taxon>
        <taxon>Kinetoplastea</taxon>
        <taxon>Metakinetoplastina</taxon>
        <taxon>Trypanosomatida</taxon>
        <taxon>Trypanosomatidae</taxon>
        <taxon>Trypanosoma</taxon>
    </lineage>
</organism>
<evidence type="ECO:0000313" key="2">
    <source>
        <dbReference type="Proteomes" id="UP000002316"/>
    </source>
</evidence>
<sequence>MWLCGDSNRWLYSRSQNFFSAYKGAVETAKHLTHLIAKLNPTKITAAQFFSSHNSLLDPTATRYSECQLLPLALCGTHPLRTKKNVLFACDNQRDKNMENNCKENGSHIYV</sequence>
<dbReference type="GeneID" id="23867626"/>
<dbReference type="EMBL" id="FN554974">
    <property type="protein sequence ID" value="CBH17498.1"/>
    <property type="molecule type" value="Genomic_DNA"/>
</dbReference>
<accession>D0A747</accession>
<evidence type="ECO:0000313" key="1">
    <source>
        <dbReference type="EMBL" id="CBH17498.1"/>
    </source>
</evidence>
<proteinExistence type="predicted"/>
<protein>
    <submittedName>
        <fullName evidence="1">Uncharacterized protein</fullName>
    </submittedName>
</protein>
<dbReference type="Proteomes" id="UP000002316">
    <property type="component" value="Chromosome 11"/>
</dbReference>